<organism evidence="2">
    <name type="scientific">Mycolicibacterium mucogenicum DSM 44124</name>
    <dbReference type="NCBI Taxonomy" id="1226753"/>
    <lineage>
        <taxon>Bacteria</taxon>
        <taxon>Bacillati</taxon>
        <taxon>Actinomycetota</taxon>
        <taxon>Actinomycetes</taxon>
        <taxon>Mycobacteriales</taxon>
        <taxon>Mycobacteriaceae</taxon>
        <taxon>Mycolicibacterium</taxon>
    </lineage>
</organism>
<comment type="caution">
    <text evidence="2">The sequence shown here is derived from an EMBL/GenBank/DDBJ whole genome shotgun (WGS) entry which is preliminary data.</text>
</comment>
<accession>A0A8H2JGP7</accession>
<reference evidence="2" key="1">
    <citation type="submission" date="2018-01" db="EMBL/GenBank/DDBJ databases">
        <title>Comparative genomics of Mycobacterium mucogenicum and Mycobacterium neoaurum clade members emphasizing tRNA and non-coding RNA.</title>
        <authorList>
            <person name="Behra P.R.K."/>
            <person name="Pettersson B.M.F."/>
            <person name="Das S."/>
            <person name="Dasgupta S."/>
            <person name="Kirsebom L.A."/>
        </authorList>
    </citation>
    <scope>NUCLEOTIDE SEQUENCE</scope>
    <source>
        <strain evidence="2">DSM 44124</strain>
    </source>
</reference>
<proteinExistence type="predicted"/>
<protein>
    <recommendedName>
        <fullName evidence="3">Secretion protein EspD</fullName>
    </recommendedName>
</protein>
<evidence type="ECO:0000313" key="2">
    <source>
        <dbReference type="EMBL" id="TLH55747.1"/>
    </source>
</evidence>
<dbReference type="EMBL" id="POTL01000001">
    <property type="protein sequence ID" value="TLH55747.1"/>
    <property type="molecule type" value="Genomic_DNA"/>
</dbReference>
<name>A0A8H2JGP7_MYCMU</name>
<evidence type="ECO:0008006" key="3">
    <source>
        <dbReference type="Google" id="ProtNLM"/>
    </source>
</evidence>
<feature type="region of interest" description="Disordered" evidence="1">
    <location>
        <begin position="36"/>
        <end position="60"/>
    </location>
</feature>
<gene>
    <name evidence="2" type="ORF">C1S78_28225</name>
</gene>
<feature type="region of interest" description="Disordered" evidence="1">
    <location>
        <begin position="1"/>
        <end position="20"/>
    </location>
</feature>
<evidence type="ECO:0000256" key="1">
    <source>
        <dbReference type="SAM" id="MobiDB-lite"/>
    </source>
</evidence>
<sequence>MLHSDRSDDVDDWADESDVDFDDFVAPPSYFDVVADDTDRQAAESGSVSDSARALTPDDETTGPIVLAVSVTNAAETVTATATISGWLQRIELAPHVTSIDEAELAREVIATAELARLKGQASQRNLVEDMLMWQGADSHTARDYVDEYMNLPTSAQAAEAEAEANARYLRGEY</sequence>
<dbReference type="AlphaFoldDB" id="A0A8H2JGP7"/>
<feature type="compositionally biased region" description="Acidic residues" evidence="1">
    <location>
        <begin position="8"/>
        <end position="20"/>
    </location>
</feature>